<dbReference type="RefSeq" id="YP_001256958.1">
    <property type="nucleotide sequence ID" value="NC_009503.1"/>
</dbReference>
<protein>
    <submittedName>
        <fullName evidence="2">Ie</fullName>
    </submittedName>
</protein>
<accession>A5IZK9</accession>
<sequence>MEEDYVDDALLTTNDSENEYNEEDDEESDDDYYCSGVGDDDRNPYHVMVRHSSINWNLNQDAEETLKWVQSFSSSSQHLIICHDAMEYVKNVRFPANVYKKSYHKIYGNAYELHINQVKIMITTALLKLNGVEENKYPKIAVHKNKDDAATAYMLQLKTANNMKILPQLVMFFHAFNIINLPESAYNTVTNSIDKFINYEGVAFIKNRYKPIEELVRPKKECTLSPIETLFNAFCNKKYQMRYKEENGLDHDRYIKEYECAASNKQYSSSTDSVTHVKWFFSHIIKTLFNVIPPRVMRLKTFDSTQQTVADFLYHSQLNNSGHVVYHTRAPFTGKEHFRLNCFKMDKTHVWINSMIYESSKLDLIELVKKSDWGIHYIITFQPQYNQKLKQMHNEVMKLVMRYILQRRDFNLLQKDVTIYSKLKFTKIKCNH</sequence>
<dbReference type="EMBL" id="DQ288858">
    <property type="protein sequence ID" value="ABQ51950.1"/>
    <property type="molecule type" value="Genomic_DNA"/>
</dbReference>
<dbReference type="KEGG" id="vg:5184174"/>
<evidence type="ECO:0000256" key="1">
    <source>
        <dbReference type="SAM" id="MobiDB-lite"/>
    </source>
</evidence>
<proteinExistence type="predicted"/>
<name>A5IZK9_9BBAC</name>
<gene>
    <name evidence="2" type="primary">ie</name>
    <name evidence="2" type="ORF">SlGVgp007</name>
</gene>
<feature type="region of interest" description="Disordered" evidence="1">
    <location>
        <begin position="1"/>
        <end position="30"/>
    </location>
</feature>
<evidence type="ECO:0000313" key="2">
    <source>
        <dbReference type="EMBL" id="ABQ51950.1"/>
    </source>
</evidence>
<evidence type="ECO:0000313" key="3">
    <source>
        <dbReference type="Proteomes" id="UP000202782"/>
    </source>
</evidence>
<reference evidence="2 3" key="1">
    <citation type="journal article" date="2008" name="J. Microbiol.">
        <title>Molecular and phylogenetic characterization of Spodoptera litura granulovirus.</title>
        <authorList>
            <person name="Wang Y."/>
            <person name="Choi J.Y."/>
            <person name="Roh J.Y."/>
            <person name="Woo S.D."/>
            <person name="Jin B.R."/>
            <person name="Je Y.H."/>
        </authorList>
    </citation>
    <scope>NUCLEOTIDE SEQUENCE [LARGE SCALE GENOMIC DNA]</scope>
    <source>
        <strain evidence="2">SlGV-K1</strain>
    </source>
</reference>
<feature type="compositionally biased region" description="Acidic residues" evidence="1">
    <location>
        <begin position="16"/>
        <end position="30"/>
    </location>
</feature>
<dbReference type="OrthoDB" id="4677at10239"/>
<organism evidence="2 3">
    <name type="scientific">Spodoptera litura granulovirus</name>
    <dbReference type="NCBI Taxonomy" id="359919"/>
    <lineage>
        <taxon>Viruses</taxon>
        <taxon>Viruses incertae sedis</taxon>
        <taxon>Naldaviricetes</taxon>
        <taxon>Lefavirales</taxon>
        <taxon>Baculoviridae</taxon>
        <taxon>Betabaculovirus</taxon>
        <taxon>Betabaculovirus spliturae</taxon>
    </lineage>
</organism>
<keyword evidence="3" id="KW-1185">Reference proteome</keyword>
<dbReference type="GeneID" id="5184174"/>
<dbReference type="Proteomes" id="UP000202782">
    <property type="component" value="Segment"/>
</dbReference>